<sequence length="193" mass="21088">MASISTSTHIIAIHQTTHFNKNLPNHDGHCSFLRRSNFHRSQSTRPSNKDFFVRRATPEIAGEIIVSNPLSGIPFIGDNPLLAGILALTVGVPLMIQRIVAFTKQIEAASQAVEKIADTVENMADEVDKAAEELKAALPDGRLKEAVTFVEKLAENTSDGADKVSDLMDMVQELDDKLDEFMDKDKNTGTGKA</sequence>
<feature type="coiled-coil region" evidence="1">
    <location>
        <begin position="106"/>
        <end position="137"/>
    </location>
</feature>
<dbReference type="PANTHER" id="PTHR33735:SF26">
    <property type="entry name" value="PTERIN-BINDING DOMAIN-CONTAINING PROTEIN"/>
    <property type="match status" value="1"/>
</dbReference>
<accession>A0A8X8XRN6</accession>
<protein>
    <submittedName>
        <fullName evidence="2">Uncharacterized protein</fullName>
    </submittedName>
</protein>
<dbReference type="OrthoDB" id="1927611at2759"/>
<evidence type="ECO:0000313" key="3">
    <source>
        <dbReference type="Proteomes" id="UP000298416"/>
    </source>
</evidence>
<dbReference type="Gene3D" id="1.10.287.950">
    <property type="entry name" value="Methyl-accepting chemotaxis protein"/>
    <property type="match status" value="1"/>
</dbReference>
<proteinExistence type="predicted"/>
<dbReference type="EMBL" id="PNBA02000007">
    <property type="protein sequence ID" value="KAG6418825.1"/>
    <property type="molecule type" value="Genomic_DNA"/>
</dbReference>
<evidence type="ECO:0000256" key="1">
    <source>
        <dbReference type="SAM" id="Coils"/>
    </source>
</evidence>
<reference evidence="2" key="1">
    <citation type="submission" date="2018-01" db="EMBL/GenBank/DDBJ databases">
        <authorList>
            <person name="Mao J.F."/>
        </authorList>
    </citation>
    <scope>NUCLEOTIDE SEQUENCE</scope>
    <source>
        <strain evidence="2">Huo1</strain>
        <tissue evidence="2">Leaf</tissue>
    </source>
</reference>
<comment type="caution">
    <text evidence="2">The sequence shown here is derived from an EMBL/GenBank/DDBJ whole genome shotgun (WGS) entry which is preliminary data.</text>
</comment>
<evidence type="ECO:0000313" key="2">
    <source>
        <dbReference type="EMBL" id="KAG6418825.1"/>
    </source>
</evidence>
<organism evidence="2">
    <name type="scientific">Salvia splendens</name>
    <name type="common">Scarlet sage</name>
    <dbReference type="NCBI Taxonomy" id="180675"/>
    <lineage>
        <taxon>Eukaryota</taxon>
        <taxon>Viridiplantae</taxon>
        <taxon>Streptophyta</taxon>
        <taxon>Embryophyta</taxon>
        <taxon>Tracheophyta</taxon>
        <taxon>Spermatophyta</taxon>
        <taxon>Magnoliopsida</taxon>
        <taxon>eudicotyledons</taxon>
        <taxon>Gunneridae</taxon>
        <taxon>Pentapetalae</taxon>
        <taxon>asterids</taxon>
        <taxon>lamiids</taxon>
        <taxon>Lamiales</taxon>
        <taxon>Lamiaceae</taxon>
        <taxon>Nepetoideae</taxon>
        <taxon>Mentheae</taxon>
        <taxon>Salviinae</taxon>
        <taxon>Salvia</taxon>
        <taxon>Salvia subgen. Calosphace</taxon>
        <taxon>core Calosphace</taxon>
    </lineage>
</organism>
<gene>
    <name evidence="2" type="ORF">SASPL_121031</name>
</gene>
<keyword evidence="3" id="KW-1185">Reference proteome</keyword>
<dbReference type="PANTHER" id="PTHR33735">
    <property type="entry name" value="EXPRESSED PROTEIN"/>
    <property type="match status" value="1"/>
</dbReference>
<name>A0A8X8XRN6_SALSN</name>
<keyword evidence="1" id="KW-0175">Coiled coil</keyword>
<reference evidence="2" key="2">
    <citation type="submission" date="2020-08" db="EMBL/GenBank/DDBJ databases">
        <title>Plant Genome Project.</title>
        <authorList>
            <person name="Zhang R.-G."/>
        </authorList>
    </citation>
    <scope>NUCLEOTIDE SEQUENCE</scope>
    <source>
        <strain evidence="2">Huo1</strain>
        <tissue evidence="2">Leaf</tissue>
    </source>
</reference>
<dbReference type="Proteomes" id="UP000298416">
    <property type="component" value="Unassembled WGS sequence"/>
</dbReference>
<dbReference type="AlphaFoldDB" id="A0A8X8XRN6"/>